<dbReference type="EMBL" id="WBMO01000005">
    <property type="protein sequence ID" value="MDV2478615.1"/>
    <property type="molecule type" value="Genomic_DNA"/>
</dbReference>
<evidence type="ECO:0000313" key="2">
    <source>
        <dbReference type="Proteomes" id="UP001275440"/>
    </source>
</evidence>
<organism evidence="1 2">
    <name type="scientific">Rhodococcus zopfii</name>
    <dbReference type="NCBI Taxonomy" id="43772"/>
    <lineage>
        <taxon>Bacteria</taxon>
        <taxon>Bacillati</taxon>
        <taxon>Actinomycetota</taxon>
        <taxon>Actinomycetes</taxon>
        <taxon>Mycobacteriales</taxon>
        <taxon>Nocardiaceae</taxon>
        <taxon>Rhodococcus</taxon>
    </lineage>
</organism>
<comment type="caution">
    <text evidence="1">The sequence shown here is derived from an EMBL/GenBank/DDBJ whole genome shotgun (WGS) entry which is preliminary data.</text>
</comment>
<reference evidence="1 2" key="1">
    <citation type="submission" date="2019-10" db="EMBL/GenBank/DDBJ databases">
        <title>Draft Genome Assembly of Rhodococcus zopfii DSM44189.</title>
        <authorList>
            <person name="Sutton J.M."/>
            <person name="Akob D.M."/>
            <person name="Bushman T.J."/>
        </authorList>
    </citation>
    <scope>NUCLEOTIDE SEQUENCE [LARGE SCALE GENOMIC DNA]</scope>
    <source>
        <strain evidence="1 2">DSM 44189</strain>
    </source>
</reference>
<evidence type="ECO:0000313" key="1">
    <source>
        <dbReference type="EMBL" id="MDV2478615.1"/>
    </source>
</evidence>
<proteinExistence type="predicted"/>
<protein>
    <submittedName>
        <fullName evidence="1">Uncharacterized protein</fullName>
    </submittedName>
</protein>
<keyword evidence="2" id="KW-1185">Reference proteome</keyword>
<name>A0ABU3WX97_9NOCA</name>
<gene>
    <name evidence="1" type="ORF">F8M49_30120</name>
</gene>
<accession>A0ABU3WX97</accession>
<dbReference type="Proteomes" id="UP001275440">
    <property type="component" value="Unassembled WGS sequence"/>
</dbReference>
<sequence>MAAAATRARSFAAGFASAIGSGMRGAVAGFAILSTAAHAVVRNVGTAATVLGLAARATRSFSVGLLASTTLLKMISGAGVAKLAGLLRLAATAARHPSPATSAGSLPPFC</sequence>